<dbReference type="RefSeq" id="WP_301856800.1">
    <property type="nucleotide sequence ID" value="NZ_JAUJWU010000003.1"/>
</dbReference>
<proteinExistence type="predicted"/>
<evidence type="ECO:0000313" key="1">
    <source>
        <dbReference type="EMBL" id="MDN7246213.1"/>
    </source>
</evidence>
<sequence>MKFHVLGNETKLEIDVLRRNYPDSRDYWDANWVASIIHLEIPGYVVHFEADLRTDELKEFVDGLRDMNERLHGTAILKNLDNYIHLTGSMNPLGKISWILETLYPVGTGAQLSCDFESDQSYLRILIDELDAVLEAFPVIGKADRV</sequence>
<evidence type="ECO:0000313" key="2">
    <source>
        <dbReference type="Proteomes" id="UP001172142"/>
    </source>
</evidence>
<dbReference type="EMBL" id="JAUJWU010000003">
    <property type="protein sequence ID" value="MDN7246213.1"/>
    <property type="molecule type" value="Genomic_DNA"/>
</dbReference>
<dbReference type="Pfam" id="PF24716">
    <property type="entry name" value="WapI"/>
    <property type="match status" value="1"/>
</dbReference>
<accession>A0ABT8NEB8</accession>
<comment type="caution">
    <text evidence="1">The sequence shown here is derived from an EMBL/GenBank/DDBJ whole genome shotgun (WGS) entry which is preliminary data.</text>
</comment>
<organism evidence="1 2">
    <name type="scientific">Planococcus shenhongbingii</name>
    <dbReference type="NCBI Taxonomy" id="3058398"/>
    <lineage>
        <taxon>Bacteria</taxon>
        <taxon>Bacillati</taxon>
        <taxon>Bacillota</taxon>
        <taxon>Bacilli</taxon>
        <taxon>Bacillales</taxon>
        <taxon>Caryophanaceae</taxon>
        <taxon>Planococcus</taxon>
    </lineage>
</organism>
<gene>
    <name evidence="1" type="ORF">QWY13_12020</name>
</gene>
<keyword evidence="2" id="KW-1185">Reference proteome</keyword>
<name>A0ABT8NEB8_9BACL</name>
<protein>
    <submittedName>
        <fullName evidence="1">Uncharacterized protein</fullName>
    </submittedName>
</protein>
<reference evidence="1 2" key="1">
    <citation type="submission" date="2023-07" db="EMBL/GenBank/DDBJ databases">
        <title>Novel species in genus Planococcus.</title>
        <authorList>
            <person name="Ning S."/>
        </authorList>
    </citation>
    <scope>NUCLEOTIDE SEQUENCE [LARGE SCALE GENOMIC DNA]</scope>
    <source>
        <strain evidence="1 2">N017</strain>
    </source>
</reference>
<dbReference type="Proteomes" id="UP001172142">
    <property type="component" value="Unassembled WGS sequence"/>
</dbReference>
<dbReference type="InterPro" id="IPR056510">
    <property type="entry name" value="WapI"/>
</dbReference>